<evidence type="ECO:0000313" key="1">
    <source>
        <dbReference type="EMBL" id="RHE93049.1"/>
    </source>
</evidence>
<dbReference type="EMBL" id="QSKV01000004">
    <property type="protein sequence ID" value="RHE93049.1"/>
    <property type="molecule type" value="Genomic_DNA"/>
</dbReference>
<accession>A0A414LDZ2</accession>
<gene>
    <name evidence="1" type="ORF">DW712_07975</name>
</gene>
<evidence type="ECO:0000313" key="2">
    <source>
        <dbReference type="Proteomes" id="UP000285650"/>
    </source>
</evidence>
<protein>
    <submittedName>
        <fullName evidence="1">Uncharacterized protein</fullName>
    </submittedName>
</protein>
<dbReference type="Proteomes" id="UP000285650">
    <property type="component" value="Unassembled WGS sequence"/>
</dbReference>
<organism evidence="1 2">
    <name type="scientific">Bacteroides intestinalis</name>
    <dbReference type="NCBI Taxonomy" id="329854"/>
    <lineage>
        <taxon>Bacteria</taxon>
        <taxon>Pseudomonadati</taxon>
        <taxon>Bacteroidota</taxon>
        <taxon>Bacteroidia</taxon>
        <taxon>Bacteroidales</taxon>
        <taxon>Bacteroidaceae</taxon>
        <taxon>Bacteroides</taxon>
    </lineage>
</organism>
<reference evidence="1 2" key="1">
    <citation type="submission" date="2018-08" db="EMBL/GenBank/DDBJ databases">
        <title>A genome reference for cultivated species of the human gut microbiota.</title>
        <authorList>
            <person name="Zou Y."/>
            <person name="Xue W."/>
            <person name="Luo G."/>
        </authorList>
    </citation>
    <scope>NUCLEOTIDE SEQUENCE [LARGE SCALE GENOMIC DNA]</scope>
    <source>
        <strain evidence="1 2">AM27-17</strain>
    </source>
</reference>
<proteinExistence type="predicted"/>
<sequence>MLRQLSKIVVDTYSFHHGGFFFPPWWKEKTSMVERISIRMEKTNRWKGKSIVMPKNGVSYCI</sequence>
<comment type="caution">
    <text evidence="1">The sequence shown here is derived from an EMBL/GenBank/DDBJ whole genome shotgun (WGS) entry which is preliminary data.</text>
</comment>
<name>A0A414LDZ2_9BACE</name>
<dbReference type="AlphaFoldDB" id="A0A414LDZ2"/>